<sequence>MTLIFGHRGAAGTFPENTMPSFQEAARLGADGIELDVQMTKDGTVVVIHDETVDRTTNGSGAVLDYTYDELSKLDASHTFSEKTGFCTIPTLEEVLHWLSKTELLINIEFKNNKQKYRGLEEEVITLVRKYGLESRTVFSSFSQTSIMKCRELAPDIETALLYKFGVRIPWLYAKRLGVSAIHPNYKYIAAPVIWLTLLNNIAVRPYTVNDEESLRKLGKLGISAVITDYPDRAVRILRENR</sequence>
<dbReference type="InterPro" id="IPR017946">
    <property type="entry name" value="PLC-like_Pdiesterase_TIM-brl"/>
</dbReference>
<organism evidence="2 3">
    <name type="scientific">Ectobacillus funiculus</name>
    <dbReference type="NCBI Taxonomy" id="137993"/>
    <lineage>
        <taxon>Bacteria</taxon>
        <taxon>Bacillati</taxon>
        <taxon>Bacillota</taxon>
        <taxon>Bacilli</taxon>
        <taxon>Bacillales</taxon>
        <taxon>Bacillaceae</taxon>
        <taxon>Ectobacillus</taxon>
    </lineage>
</organism>
<evidence type="ECO:0000259" key="1">
    <source>
        <dbReference type="PROSITE" id="PS51704"/>
    </source>
</evidence>
<dbReference type="EMBL" id="JBHMAF010000196">
    <property type="protein sequence ID" value="MFB9761918.1"/>
    <property type="molecule type" value="Genomic_DNA"/>
</dbReference>
<dbReference type="Gene3D" id="3.20.20.190">
    <property type="entry name" value="Phosphatidylinositol (PI) phosphodiesterase"/>
    <property type="match status" value="1"/>
</dbReference>
<feature type="domain" description="GP-PDE" evidence="1">
    <location>
        <begin position="2"/>
        <end position="238"/>
    </location>
</feature>
<dbReference type="PANTHER" id="PTHR46211:SF1">
    <property type="entry name" value="GLYCEROPHOSPHODIESTER PHOSPHODIESTERASE, CYTOPLASMIC"/>
    <property type="match status" value="1"/>
</dbReference>
<reference evidence="2 3" key="1">
    <citation type="submission" date="2024-09" db="EMBL/GenBank/DDBJ databases">
        <authorList>
            <person name="Sun Q."/>
            <person name="Mori K."/>
        </authorList>
    </citation>
    <scope>NUCLEOTIDE SEQUENCE [LARGE SCALE GENOMIC DNA]</scope>
    <source>
        <strain evidence="2 3">JCM 11201</strain>
    </source>
</reference>
<dbReference type="RefSeq" id="WP_129727157.1">
    <property type="nucleotide sequence ID" value="NZ_JBHMAF010000196.1"/>
</dbReference>
<dbReference type="Proteomes" id="UP001589609">
    <property type="component" value="Unassembled WGS sequence"/>
</dbReference>
<proteinExistence type="predicted"/>
<dbReference type="PANTHER" id="PTHR46211">
    <property type="entry name" value="GLYCEROPHOSPHORYL DIESTER PHOSPHODIESTERASE"/>
    <property type="match status" value="1"/>
</dbReference>
<dbReference type="Pfam" id="PF03009">
    <property type="entry name" value="GDPD"/>
    <property type="match status" value="1"/>
</dbReference>
<dbReference type="SUPFAM" id="SSF51695">
    <property type="entry name" value="PLC-like phosphodiesterases"/>
    <property type="match status" value="1"/>
</dbReference>
<dbReference type="InterPro" id="IPR030395">
    <property type="entry name" value="GP_PDE_dom"/>
</dbReference>
<evidence type="ECO:0000313" key="2">
    <source>
        <dbReference type="EMBL" id="MFB9761918.1"/>
    </source>
</evidence>
<protein>
    <submittedName>
        <fullName evidence="2">Glycerophosphodiester phosphodiesterase</fullName>
    </submittedName>
</protein>
<comment type="caution">
    <text evidence="2">The sequence shown here is derived from an EMBL/GenBank/DDBJ whole genome shotgun (WGS) entry which is preliminary data.</text>
</comment>
<gene>
    <name evidence="2" type="ORF">ACFFMS_27190</name>
</gene>
<accession>A0ABV5WNZ3</accession>
<keyword evidence="3" id="KW-1185">Reference proteome</keyword>
<dbReference type="PROSITE" id="PS51704">
    <property type="entry name" value="GP_PDE"/>
    <property type="match status" value="1"/>
</dbReference>
<name>A0ABV5WNZ3_9BACI</name>
<evidence type="ECO:0000313" key="3">
    <source>
        <dbReference type="Proteomes" id="UP001589609"/>
    </source>
</evidence>
<dbReference type="CDD" id="cd08563">
    <property type="entry name" value="GDPD_TtGDE_like"/>
    <property type="match status" value="1"/>
</dbReference>